<dbReference type="InterPro" id="IPR005829">
    <property type="entry name" value="Sugar_transporter_CS"/>
</dbReference>
<dbReference type="InterPro" id="IPR011701">
    <property type="entry name" value="MFS"/>
</dbReference>
<evidence type="ECO:0000313" key="8">
    <source>
        <dbReference type="Proteomes" id="UP000317730"/>
    </source>
</evidence>
<gene>
    <name evidence="7" type="ORF">APE01nite_23100</name>
</gene>
<dbReference type="PANTHER" id="PTHR23508">
    <property type="entry name" value="CARBOXYLIC ACID TRANSPORTER PROTEIN HOMOLOG"/>
    <property type="match status" value="1"/>
</dbReference>
<keyword evidence="8" id="KW-1185">Reference proteome</keyword>
<evidence type="ECO:0000259" key="6">
    <source>
        <dbReference type="PROSITE" id="PS50850"/>
    </source>
</evidence>
<dbReference type="Pfam" id="PF07690">
    <property type="entry name" value="MFS_1"/>
    <property type="match status" value="1"/>
</dbReference>
<organism evidence="7 8">
    <name type="scientific">Acetobacter peroxydans</name>
    <dbReference type="NCBI Taxonomy" id="104098"/>
    <lineage>
        <taxon>Bacteria</taxon>
        <taxon>Pseudomonadati</taxon>
        <taxon>Pseudomonadota</taxon>
        <taxon>Alphaproteobacteria</taxon>
        <taxon>Acetobacterales</taxon>
        <taxon>Acetobacteraceae</taxon>
        <taxon>Acetobacter</taxon>
    </lineage>
</organism>
<evidence type="ECO:0000256" key="2">
    <source>
        <dbReference type="ARBA" id="ARBA00022692"/>
    </source>
</evidence>
<dbReference type="Proteomes" id="UP000317730">
    <property type="component" value="Unassembled WGS sequence"/>
</dbReference>
<dbReference type="InterPro" id="IPR020846">
    <property type="entry name" value="MFS_dom"/>
</dbReference>
<keyword evidence="4 5" id="KW-0472">Membrane</keyword>
<dbReference type="CDD" id="cd17316">
    <property type="entry name" value="MFS_SV2_like"/>
    <property type="match status" value="1"/>
</dbReference>
<accession>A0A4Y3TXJ0</accession>
<evidence type="ECO:0000256" key="4">
    <source>
        <dbReference type="ARBA" id="ARBA00023136"/>
    </source>
</evidence>
<feature type="transmembrane region" description="Helical" evidence="5">
    <location>
        <begin position="290"/>
        <end position="307"/>
    </location>
</feature>
<dbReference type="EMBL" id="BJMV01000016">
    <property type="protein sequence ID" value="GEB86513.1"/>
    <property type="molecule type" value="Genomic_DNA"/>
</dbReference>
<dbReference type="SUPFAM" id="SSF103473">
    <property type="entry name" value="MFS general substrate transporter"/>
    <property type="match status" value="1"/>
</dbReference>
<proteinExistence type="predicted"/>
<evidence type="ECO:0000256" key="5">
    <source>
        <dbReference type="SAM" id="Phobius"/>
    </source>
</evidence>
<feature type="transmembrane region" description="Helical" evidence="5">
    <location>
        <begin position="211"/>
        <end position="237"/>
    </location>
</feature>
<dbReference type="RefSeq" id="WP_141377782.1">
    <property type="nucleotide sequence ID" value="NZ_BAPL01000026.1"/>
</dbReference>
<feature type="transmembrane region" description="Helical" evidence="5">
    <location>
        <begin position="83"/>
        <end position="101"/>
    </location>
</feature>
<name>A0A4Y3TXJ0_9PROT</name>
<feature type="transmembrane region" description="Helical" evidence="5">
    <location>
        <begin position="380"/>
        <end position="403"/>
    </location>
</feature>
<dbReference type="InterPro" id="IPR036259">
    <property type="entry name" value="MFS_trans_sf"/>
</dbReference>
<evidence type="ECO:0000256" key="3">
    <source>
        <dbReference type="ARBA" id="ARBA00022989"/>
    </source>
</evidence>
<dbReference type="GO" id="GO:0005886">
    <property type="term" value="C:plasma membrane"/>
    <property type="evidence" value="ECO:0007669"/>
    <property type="project" value="TreeGrafter"/>
</dbReference>
<evidence type="ECO:0000313" key="7">
    <source>
        <dbReference type="EMBL" id="GEB86513.1"/>
    </source>
</evidence>
<dbReference type="PROSITE" id="PS50850">
    <property type="entry name" value="MFS"/>
    <property type="match status" value="1"/>
</dbReference>
<feature type="transmembrane region" description="Helical" evidence="5">
    <location>
        <begin position="257"/>
        <end position="283"/>
    </location>
</feature>
<comment type="subcellular location">
    <subcellularLocation>
        <location evidence="1">Membrane</location>
        <topology evidence="1">Multi-pass membrane protein</topology>
    </subcellularLocation>
</comment>
<protein>
    <submittedName>
        <fullName evidence="7">MFS transporter</fullName>
    </submittedName>
</protein>
<dbReference type="OrthoDB" id="5368493at2"/>
<keyword evidence="2 5" id="KW-0812">Transmembrane</keyword>
<sequence length="424" mass="44568">MALSLSGLDGCAAARHVVIASFLGWMLDACDFFLVLFTLDNVAHSFGVSLEAVLLAPTLTLATRPIGAFVCGWAADRYGRKPVLVATICVYSLIELLSALAPGLGVFLFLRALFGVALGGEWGVGASLMMESVPPGWRGTASGILQAGYPAGYLLASVLFLLLPVIGWRGLFVLGSCAVVSALYIGLCVPESPDWVARHKKGQDVHKGERAPGLLAVVRNNGMLCLFAVVLMSAFNFMSHGSQDLYPKVFLGLERGLPAPTITMLVVLYTLAAMAGGLCFGMLSQRIGRQYAIALAVCLVLPLLPLWTLPHSVLWLGVGAVCMQFCVQGAWGVVPAYLNELSPASVRATFPGLAYQCGNLIAASTPLLQTAIARLCGRGLAPALMVVVGGGALAVLVLTLLNARRQRAEHGLRMGMTLSDGTGV</sequence>
<feature type="transmembrane region" description="Helical" evidence="5">
    <location>
        <begin position="12"/>
        <end position="36"/>
    </location>
</feature>
<comment type="caution">
    <text evidence="7">The sequence shown here is derived from an EMBL/GenBank/DDBJ whole genome shotgun (WGS) entry which is preliminary data.</text>
</comment>
<dbReference type="Gene3D" id="1.20.1250.20">
    <property type="entry name" value="MFS general substrate transporter like domains"/>
    <property type="match status" value="2"/>
</dbReference>
<feature type="transmembrane region" description="Helical" evidence="5">
    <location>
        <begin position="147"/>
        <end position="166"/>
    </location>
</feature>
<dbReference type="GO" id="GO:0046943">
    <property type="term" value="F:carboxylic acid transmembrane transporter activity"/>
    <property type="evidence" value="ECO:0007669"/>
    <property type="project" value="TreeGrafter"/>
</dbReference>
<keyword evidence="3 5" id="KW-1133">Transmembrane helix</keyword>
<dbReference type="AlphaFoldDB" id="A0A4Y3TXJ0"/>
<dbReference type="PROSITE" id="PS00217">
    <property type="entry name" value="SUGAR_TRANSPORT_2"/>
    <property type="match status" value="1"/>
</dbReference>
<evidence type="ECO:0000256" key="1">
    <source>
        <dbReference type="ARBA" id="ARBA00004141"/>
    </source>
</evidence>
<reference evidence="7 8" key="1">
    <citation type="submission" date="2019-06" db="EMBL/GenBank/DDBJ databases">
        <title>Whole genome shotgun sequence of Acetobacter peroxydans NBRC 13755.</title>
        <authorList>
            <person name="Hosoyama A."/>
            <person name="Uohara A."/>
            <person name="Ohji S."/>
            <person name="Ichikawa N."/>
        </authorList>
    </citation>
    <scope>NUCLEOTIDE SEQUENCE [LARGE SCALE GENOMIC DNA]</scope>
    <source>
        <strain evidence="7 8">NBRC 13755</strain>
    </source>
</reference>
<dbReference type="PANTHER" id="PTHR23508:SF10">
    <property type="entry name" value="CARBOXYLIC ACID TRANSPORTER PROTEIN HOMOLOG"/>
    <property type="match status" value="1"/>
</dbReference>
<feature type="domain" description="Major facilitator superfamily (MFS) profile" evidence="6">
    <location>
        <begin position="17"/>
        <end position="406"/>
    </location>
</feature>